<name>A0A2S9WVQ0_9FLAO</name>
<keyword evidence="5 9" id="KW-0064">Aspartyl protease</keyword>
<reference evidence="11 12" key="1">
    <citation type="submission" date="2016-11" db="EMBL/GenBank/DDBJ databases">
        <title>Trade-off between light-utilization and light-protection in marine flavobacteria.</title>
        <authorList>
            <person name="Kumagai Y."/>
        </authorList>
    </citation>
    <scope>NUCLEOTIDE SEQUENCE [LARGE SCALE GENOMIC DNA]</scope>
    <source>
        <strain evidence="11 12">JCM 17109</strain>
    </source>
</reference>
<dbReference type="GO" id="GO:0004190">
    <property type="term" value="F:aspartic-type endopeptidase activity"/>
    <property type="evidence" value="ECO:0007669"/>
    <property type="project" value="UniProtKB-UniRule"/>
</dbReference>
<comment type="caution">
    <text evidence="11">The sequence shown here is derived from an EMBL/GenBank/DDBJ whole genome shotgun (WGS) entry which is preliminary data.</text>
</comment>
<proteinExistence type="inferred from homology"/>
<dbReference type="HAMAP" id="MF_00161">
    <property type="entry name" value="LspA"/>
    <property type="match status" value="1"/>
</dbReference>
<evidence type="ECO:0000256" key="5">
    <source>
        <dbReference type="ARBA" id="ARBA00022750"/>
    </source>
</evidence>
<feature type="transmembrane region" description="Helical" evidence="9">
    <location>
        <begin position="66"/>
        <end position="84"/>
    </location>
</feature>
<evidence type="ECO:0000256" key="3">
    <source>
        <dbReference type="ARBA" id="ARBA00022670"/>
    </source>
</evidence>
<evidence type="ECO:0000256" key="6">
    <source>
        <dbReference type="ARBA" id="ARBA00022801"/>
    </source>
</evidence>
<feature type="active site" evidence="9">
    <location>
        <position position="181"/>
    </location>
</feature>
<dbReference type="PRINTS" id="PR00781">
    <property type="entry name" value="LIPOSIGPTASE"/>
</dbReference>
<keyword evidence="4 9" id="KW-0812">Transmembrane</keyword>
<dbReference type="NCBIfam" id="NF011369">
    <property type="entry name" value="PRK14788.1"/>
    <property type="match status" value="1"/>
</dbReference>
<evidence type="ECO:0000256" key="8">
    <source>
        <dbReference type="ARBA" id="ARBA00023136"/>
    </source>
</evidence>
<keyword evidence="2 9" id="KW-1003">Cell membrane</keyword>
<dbReference type="PANTHER" id="PTHR33695">
    <property type="entry name" value="LIPOPROTEIN SIGNAL PEPTIDASE"/>
    <property type="match status" value="1"/>
</dbReference>
<feature type="transmembrane region" description="Helical" evidence="9">
    <location>
        <begin position="172"/>
        <end position="194"/>
    </location>
</feature>
<keyword evidence="7 9" id="KW-1133">Transmembrane helix</keyword>
<organism evidence="11 12">
    <name type="scientific">Nonlabens agnitus</name>
    <dbReference type="NCBI Taxonomy" id="870484"/>
    <lineage>
        <taxon>Bacteria</taxon>
        <taxon>Pseudomonadati</taxon>
        <taxon>Bacteroidota</taxon>
        <taxon>Flavobacteriia</taxon>
        <taxon>Flavobacteriales</taxon>
        <taxon>Flavobacteriaceae</taxon>
        <taxon>Nonlabens</taxon>
    </lineage>
</organism>
<comment type="similarity">
    <text evidence="1 9 10">Belongs to the peptidase A8 family.</text>
</comment>
<dbReference type="AlphaFoldDB" id="A0A2S9WVQ0"/>
<dbReference type="RefSeq" id="WP_105983169.1">
    <property type="nucleotide sequence ID" value="NZ_MQUC01000003.1"/>
</dbReference>
<comment type="pathway">
    <text evidence="9">Protein modification; lipoprotein biosynthesis (signal peptide cleavage).</text>
</comment>
<feature type="active site" evidence="9">
    <location>
        <position position="147"/>
    </location>
</feature>
<evidence type="ECO:0000256" key="2">
    <source>
        <dbReference type="ARBA" id="ARBA00022475"/>
    </source>
</evidence>
<keyword evidence="3 9" id="KW-0645">Protease</keyword>
<comment type="catalytic activity">
    <reaction evidence="9">
        <text>Release of signal peptides from bacterial membrane prolipoproteins. Hydrolyzes -Xaa-Yaa-Zaa-|-(S,diacylglyceryl)Cys-, in which Xaa is hydrophobic (preferably Leu), and Yaa (Ala or Ser) and Zaa (Gly or Ala) have small, neutral side chains.</text>
        <dbReference type="EC" id="3.4.23.36"/>
    </reaction>
</comment>
<comment type="function">
    <text evidence="9">This protein specifically catalyzes the removal of signal peptides from prolipoproteins.</text>
</comment>
<evidence type="ECO:0000256" key="9">
    <source>
        <dbReference type="HAMAP-Rule" id="MF_00161"/>
    </source>
</evidence>
<keyword evidence="11" id="KW-0449">Lipoprotein</keyword>
<dbReference type="GO" id="GO:0006508">
    <property type="term" value="P:proteolysis"/>
    <property type="evidence" value="ECO:0007669"/>
    <property type="project" value="UniProtKB-KW"/>
</dbReference>
<evidence type="ECO:0000256" key="7">
    <source>
        <dbReference type="ARBA" id="ARBA00022989"/>
    </source>
</evidence>
<dbReference type="Proteomes" id="UP000239532">
    <property type="component" value="Unassembled WGS sequence"/>
</dbReference>
<comment type="caution">
    <text evidence="9">Lacks conserved residue(s) required for the propagation of feature annotation.</text>
</comment>
<evidence type="ECO:0000256" key="4">
    <source>
        <dbReference type="ARBA" id="ARBA00022692"/>
    </source>
</evidence>
<dbReference type="UniPathway" id="UPA00665"/>
<dbReference type="GO" id="GO:0005886">
    <property type="term" value="C:plasma membrane"/>
    <property type="evidence" value="ECO:0007669"/>
    <property type="project" value="UniProtKB-SubCell"/>
</dbReference>
<keyword evidence="8 9" id="KW-0472">Membrane</keyword>
<dbReference type="EMBL" id="MQUC01000003">
    <property type="protein sequence ID" value="PRP67436.1"/>
    <property type="molecule type" value="Genomic_DNA"/>
</dbReference>
<dbReference type="Pfam" id="PF01252">
    <property type="entry name" value="Peptidase_A8"/>
    <property type="match status" value="1"/>
</dbReference>
<comment type="subcellular location">
    <subcellularLocation>
        <location evidence="9">Cell membrane</location>
        <topology evidence="9">Multi-pass membrane protein</topology>
    </subcellularLocation>
</comment>
<dbReference type="PANTHER" id="PTHR33695:SF1">
    <property type="entry name" value="LIPOPROTEIN SIGNAL PEPTIDASE"/>
    <property type="match status" value="1"/>
</dbReference>
<feature type="transmembrane region" description="Helical" evidence="9">
    <location>
        <begin position="93"/>
        <end position="111"/>
    </location>
</feature>
<accession>A0A2S9WVQ0</accession>
<dbReference type="OrthoDB" id="9810259at2"/>
<protein>
    <recommendedName>
        <fullName evidence="9">Lipoprotein signal peptidase</fullName>
        <ecNumber evidence="9">3.4.23.36</ecNumber>
    </recommendedName>
    <alternativeName>
        <fullName evidence="9">Prolipoprotein signal peptidase</fullName>
    </alternativeName>
    <alternativeName>
        <fullName evidence="9">Signal peptidase II</fullName>
        <shortName evidence="9">SPase II</shortName>
    </alternativeName>
</protein>
<evidence type="ECO:0000256" key="10">
    <source>
        <dbReference type="RuleBase" id="RU004181"/>
    </source>
</evidence>
<evidence type="ECO:0000313" key="12">
    <source>
        <dbReference type="Proteomes" id="UP000239532"/>
    </source>
</evidence>
<keyword evidence="6 9" id="KW-0378">Hydrolase</keyword>
<dbReference type="InterPro" id="IPR001872">
    <property type="entry name" value="Peptidase_A8"/>
</dbReference>
<evidence type="ECO:0000256" key="1">
    <source>
        <dbReference type="ARBA" id="ARBA00006139"/>
    </source>
</evidence>
<dbReference type="EC" id="3.4.23.36" evidence="9"/>
<evidence type="ECO:0000313" key="11">
    <source>
        <dbReference type="EMBL" id="PRP67436.1"/>
    </source>
</evidence>
<sequence>MKLYKAILIIVVVLFIDQASKIYIKLNYMLRDSRNPIVDWDKFQLLFYENPGAAWGFELPGDYGKIILTVFRIFAICGIGYWLWKSVKEKSHSILIVCISLIFAGAFGNIIDSVFYGKIFSSSTNSVATFLPENGGYGTWFHGEVVDMLYFPLFDGTWPEWVPSVGGQQFTFFNAVFNVADSAITIGVILLILFSKKAFPDKR</sequence>
<keyword evidence="12" id="KW-1185">Reference proteome</keyword>
<gene>
    <name evidence="9" type="primary">lspA</name>
    <name evidence="11" type="ORF">BST86_10195</name>
</gene>